<dbReference type="InterPro" id="IPR017853">
    <property type="entry name" value="GH"/>
</dbReference>
<keyword evidence="7" id="KW-1185">Reference proteome</keyword>
<dbReference type="EMBL" id="CP059733">
    <property type="protein sequence ID" value="WDE06275.1"/>
    <property type="molecule type" value="Genomic_DNA"/>
</dbReference>
<dbReference type="InterPro" id="IPR036962">
    <property type="entry name" value="Glyco_hydro_3_N_sf"/>
</dbReference>
<dbReference type="PRINTS" id="PR00133">
    <property type="entry name" value="GLHYDRLASE3"/>
</dbReference>
<name>A0AAE9Z558_9GAMM</name>
<dbReference type="Pfam" id="PF01915">
    <property type="entry name" value="Glyco_hydro_3_C"/>
    <property type="match status" value="1"/>
</dbReference>
<gene>
    <name evidence="6" type="ORF">SG34_004950</name>
</gene>
<evidence type="ECO:0000313" key="7">
    <source>
        <dbReference type="Proteomes" id="UP000032352"/>
    </source>
</evidence>
<dbReference type="AlphaFoldDB" id="A0AAE9Z558"/>
<keyword evidence="2" id="KW-0732">Signal</keyword>
<dbReference type="KEGG" id="tvd:SG34_004950"/>
<proteinExistence type="predicted"/>
<protein>
    <submittedName>
        <fullName evidence="6">Glycoside hydrolase family 3 protein</fullName>
    </submittedName>
</protein>
<dbReference type="Gene3D" id="3.20.20.300">
    <property type="entry name" value="Glycoside hydrolase, family 3, N-terminal domain"/>
    <property type="match status" value="1"/>
</dbReference>
<dbReference type="Gene3D" id="2.60.120.430">
    <property type="entry name" value="Galactose-binding lectin"/>
    <property type="match status" value="1"/>
</dbReference>
<dbReference type="InterPro" id="IPR051915">
    <property type="entry name" value="Cellulose_Degrad_GH3"/>
</dbReference>
<dbReference type="PROSITE" id="PS51257">
    <property type="entry name" value="PROKAR_LIPOPROTEIN"/>
    <property type="match status" value="1"/>
</dbReference>
<accession>A0AAE9Z558</accession>
<dbReference type="Pfam" id="PF18559">
    <property type="entry name" value="Exop_C"/>
    <property type="match status" value="1"/>
</dbReference>
<feature type="domain" description="ExoP galactose-binding-like" evidence="5">
    <location>
        <begin position="718"/>
        <end position="850"/>
    </location>
</feature>
<evidence type="ECO:0000259" key="5">
    <source>
        <dbReference type="Pfam" id="PF18559"/>
    </source>
</evidence>
<evidence type="ECO:0000259" key="3">
    <source>
        <dbReference type="Pfam" id="PF00933"/>
    </source>
</evidence>
<dbReference type="SUPFAM" id="SSF49785">
    <property type="entry name" value="Galactose-binding domain-like"/>
    <property type="match status" value="1"/>
</dbReference>
<feature type="chain" id="PRO_5042015088" evidence="2">
    <location>
        <begin position="20"/>
        <end position="864"/>
    </location>
</feature>
<dbReference type="InterPro" id="IPR002772">
    <property type="entry name" value="Glyco_hydro_3_C"/>
</dbReference>
<feature type="domain" description="Glycoside hydrolase family 3 C-terminal" evidence="4">
    <location>
        <begin position="442"/>
        <end position="656"/>
    </location>
</feature>
<dbReference type="SUPFAM" id="SSF52279">
    <property type="entry name" value="Beta-D-glucan exohydrolase, C-terminal domain"/>
    <property type="match status" value="1"/>
</dbReference>
<feature type="domain" description="Glycoside hydrolase family 3 N-terminal" evidence="3">
    <location>
        <begin position="81"/>
        <end position="401"/>
    </location>
</feature>
<evidence type="ECO:0000256" key="2">
    <source>
        <dbReference type="SAM" id="SignalP"/>
    </source>
</evidence>
<dbReference type="PANTHER" id="PTHR30620">
    <property type="entry name" value="PERIPLASMIC BETA-GLUCOSIDASE-RELATED"/>
    <property type="match status" value="1"/>
</dbReference>
<evidence type="ECO:0000313" key="6">
    <source>
        <dbReference type="EMBL" id="WDE06275.1"/>
    </source>
</evidence>
<reference evidence="6 7" key="1">
    <citation type="journal article" date="2015" name="Genome Announc.">
        <title>Draft Genome Sequences of Marine Isolates of Thalassomonas viridans and Thalassomonas actiniarum.</title>
        <authorList>
            <person name="Olonade I."/>
            <person name="van Zyl L.J."/>
            <person name="Trindade M."/>
        </authorList>
    </citation>
    <scope>NUCLEOTIDE SEQUENCE [LARGE SCALE GENOMIC DNA]</scope>
    <source>
        <strain evidence="6 7">XOM25</strain>
    </source>
</reference>
<dbReference type="Pfam" id="PF00933">
    <property type="entry name" value="Glyco_hydro_3"/>
    <property type="match status" value="1"/>
</dbReference>
<dbReference type="Proteomes" id="UP000032352">
    <property type="component" value="Chromosome"/>
</dbReference>
<dbReference type="InterPro" id="IPR036881">
    <property type="entry name" value="Glyco_hydro_3_C_sf"/>
</dbReference>
<dbReference type="InterPro" id="IPR001764">
    <property type="entry name" value="Glyco_hydro_3_N"/>
</dbReference>
<dbReference type="Gene3D" id="3.40.50.1700">
    <property type="entry name" value="Glycoside hydrolase family 3 C-terminal domain"/>
    <property type="match status" value="1"/>
</dbReference>
<dbReference type="GO" id="GO:0009251">
    <property type="term" value="P:glucan catabolic process"/>
    <property type="evidence" value="ECO:0007669"/>
    <property type="project" value="TreeGrafter"/>
</dbReference>
<evidence type="ECO:0000259" key="4">
    <source>
        <dbReference type="Pfam" id="PF01915"/>
    </source>
</evidence>
<sequence length="864" mass="93158">MNISTKLTLVALSTLTVTACLTSEQQGGASGAKSQQQAASTALENQGIATKALWPKDIHRVEKSQLLETRIDILLATMTNEQKIAQMVQPEIRSMTVEDMRQYGFGSYLNGGGAFPNNNKHATVSDWVQLAEDMYQASIDASLDGSTIPTMWGTDAVHGHNNVIGATIFPHNIGLGAMNNPELIHQIATATASEVAATGIDWVFAPTVAVARDDRWGRTYESYSEYPDIVSRYSAQIVSGLQGQGKTQFDSQHVISTVKHFLGDGGTENGKDQGNNLSSERDLIKLHAQGYFSALEAGVQTVMASYNSWHGNKMHGNESLLTGVLKDHMGFDGLVVGDWNGHGKIPGCSNDSCALAINAGVDIVMVPDDWKAFYHNTLKQLANGTIKQSRVDDAVRRILRVKLRAGLFDNPSPATRLADNGNDIIGSQAHRDIARQAVRESLVLLKNNDNTLPLAPKQNVLVTGSGADNIGMQSGGWTISWQGTGNTNDDFPGGSSVFDGIKARVSQAGGSVELSADASFKQKPDVAVVVFGEQPYAEYDGDISTIEYQAGNKQDLALLKSLKAQGIKVVSVFISGRPLWVNAELNQSDAFVAAWLPGSEGNGVAEVLFSKANGDINYDFVGKLPFSWPASNGQNELNHNTPDYQPLFAYGYGLTYQDELTVSNELNEKSSLQTANADSENSYGLFNRRPENNLEFYLADAANPALLVTGNYATTPGSDNLIFDSVDWKKQEDTRELTWSGNASASVYLKGEQSIDLTKLDLANGQLVFDVKVSSAPQASVYLGMDCGADCAARLDISKQLQSLPASKWQQMAIDMTCFSQTGLKPEQVTKPLIFESSTAVKFSIANVRIAKGGQAADCNQFAN</sequence>
<feature type="signal peptide" evidence="2">
    <location>
        <begin position="1"/>
        <end position="19"/>
    </location>
</feature>
<dbReference type="GO" id="GO:0008422">
    <property type="term" value="F:beta-glucosidase activity"/>
    <property type="evidence" value="ECO:0007669"/>
    <property type="project" value="TreeGrafter"/>
</dbReference>
<reference evidence="6 7" key="2">
    <citation type="journal article" date="2022" name="Mar. Drugs">
        <title>Bioassay-Guided Fractionation Leads to the Detection of Cholic Acid Generated by the Rare Thalassomonas sp.</title>
        <authorList>
            <person name="Pheiffer F."/>
            <person name="Schneider Y.K."/>
            <person name="Hansen E.H."/>
            <person name="Andersen J.H."/>
            <person name="Isaksson J."/>
            <person name="Busche T."/>
            <person name="R C."/>
            <person name="Kalinowski J."/>
            <person name="Zyl L.V."/>
            <person name="Trindade M."/>
        </authorList>
    </citation>
    <scope>NUCLEOTIDE SEQUENCE [LARGE SCALE GENOMIC DNA]</scope>
    <source>
        <strain evidence="6 7">XOM25</strain>
    </source>
</reference>
<dbReference type="PANTHER" id="PTHR30620:SF77">
    <property type="entry name" value="LYSOSOMAL BETA GLUCOSIDASE-LIKE"/>
    <property type="match status" value="1"/>
</dbReference>
<dbReference type="InterPro" id="IPR008979">
    <property type="entry name" value="Galactose-bd-like_sf"/>
</dbReference>
<dbReference type="SUPFAM" id="SSF51445">
    <property type="entry name" value="(Trans)glycosidases"/>
    <property type="match status" value="1"/>
</dbReference>
<dbReference type="InterPro" id="IPR041443">
    <property type="entry name" value="Exop_C"/>
</dbReference>
<dbReference type="RefSeq" id="WP_044838987.1">
    <property type="nucleotide sequence ID" value="NZ_CP059733.1"/>
</dbReference>
<keyword evidence="1 6" id="KW-0378">Hydrolase</keyword>
<evidence type="ECO:0000256" key="1">
    <source>
        <dbReference type="ARBA" id="ARBA00022801"/>
    </source>
</evidence>
<organism evidence="6 7">
    <name type="scientific">Thalassomonas viridans</name>
    <dbReference type="NCBI Taxonomy" id="137584"/>
    <lineage>
        <taxon>Bacteria</taxon>
        <taxon>Pseudomonadati</taxon>
        <taxon>Pseudomonadota</taxon>
        <taxon>Gammaproteobacteria</taxon>
        <taxon>Alteromonadales</taxon>
        <taxon>Colwelliaceae</taxon>
        <taxon>Thalassomonas</taxon>
    </lineage>
</organism>